<accession>A0A4Y2DUF1</accession>
<gene>
    <name evidence="1" type="ORF">AVEN_61038_1</name>
</gene>
<organism evidence="1 2">
    <name type="scientific">Araneus ventricosus</name>
    <name type="common">Orbweaver spider</name>
    <name type="synonym">Epeira ventricosa</name>
    <dbReference type="NCBI Taxonomy" id="182803"/>
    <lineage>
        <taxon>Eukaryota</taxon>
        <taxon>Metazoa</taxon>
        <taxon>Ecdysozoa</taxon>
        <taxon>Arthropoda</taxon>
        <taxon>Chelicerata</taxon>
        <taxon>Arachnida</taxon>
        <taxon>Araneae</taxon>
        <taxon>Araneomorphae</taxon>
        <taxon>Entelegynae</taxon>
        <taxon>Araneoidea</taxon>
        <taxon>Araneidae</taxon>
        <taxon>Araneus</taxon>
    </lineage>
</organism>
<name>A0A4Y2DUF1_ARAVE</name>
<dbReference type="EMBL" id="BGPR01000443">
    <property type="protein sequence ID" value="GBM20490.1"/>
    <property type="molecule type" value="Genomic_DNA"/>
</dbReference>
<evidence type="ECO:0000313" key="2">
    <source>
        <dbReference type="Proteomes" id="UP000499080"/>
    </source>
</evidence>
<proteinExistence type="predicted"/>
<sequence length="112" mass="12820">MDDSDSVCIFCGNKLENEIALIEKGLESIIQASLRVKDGLHERLREKTKITVQKSFRQKYTRPSSIWASIKQKETYESAPTKSSFSRSSKEKFDFKNDCFICGKPAVVDSKY</sequence>
<keyword evidence="2" id="KW-1185">Reference proteome</keyword>
<evidence type="ECO:0000313" key="1">
    <source>
        <dbReference type="EMBL" id="GBM20490.1"/>
    </source>
</evidence>
<reference evidence="1 2" key="1">
    <citation type="journal article" date="2019" name="Sci. Rep.">
        <title>Orb-weaving spider Araneus ventricosus genome elucidates the spidroin gene catalogue.</title>
        <authorList>
            <person name="Kono N."/>
            <person name="Nakamura H."/>
            <person name="Ohtoshi R."/>
            <person name="Moran D.A.P."/>
            <person name="Shinohara A."/>
            <person name="Yoshida Y."/>
            <person name="Fujiwara M."/>
            <person name="Mori M."/>
            <person name="Tomita M."/>
            <person name="Arakawa K."/>
        </authorList>
    </citation>
    <scope>NUCLEOTIDE SEQUENCE [LARGE SCALE GENOMIC DNA]</scope>
</reference>
<dbReference type="Proteomes" id="UP000499080">
    <property type="component" value="Unassembled WGS sequence"/>
</dbReference>
<protein>
    <submittedName>
        <fullName evidence="1">Uncharacterized protein</fullName>
    </submittedName>
</protein>
<dbReference type="AlphaFoldDB" id="A0A4Y2DUF1"/>
<comment type="caution">
    <text evidence="1">The sequence shown here is derived from an EMBL/GenBank/DDBJ whole genome shotgun (WGS) entry which is preliminary data.</text>
</comment>